<dbReference type="EMBL" id="JADEXG010000086">
    <property type="protein sequence ID" value="MBE9080142.1"/>
    <property type="molecule type" value="Genomic_DNA"/>
</dbReference>
<reference evidence="2" key="1">
    <citation type="submission" date="2020-10" db="EMBL/GenBank/DDBJ databases">
        <authorList>
            <person name="Castelo-Branco R."/>
            <person name="Eusebio N."/>
            <person name="Adriana R."/>
            <person name="Vieira A."/>
            <person name="Brugerolle De Fraissinette N."/>
            <person name="Rezende De Castro R."/>
            <person name="Schneider M.P."/>
            <person name="Vasconcelos V."/>
            <person name="Leao P.N."/>
        </authorList>
    </citation>
    <scope>NUCLEOTIDE SEQUENCE</scope>
    <source>
        <strain evidence="2">LEGE 07310</strain>
    </source>
</reference>
<dbReference type="Proteomes" id="UP000636505">
    <property type="component" value="Unassembled WGS sequence"/>
</dbReference>
<dbReference type="Pfam" id="PF00534">
    <property type="entry name" value="Glycos_transf_1"/>
    <property type="match status" value="1"/>
</dbReference>
<evidence type="ECO:0000313" key="2">
    <source>
        <dbReference type="EMBL" id="MBE9080142.1"/>
    </source>
</evidence>
<keyword evidence="3" id="KW-1185">Reference proteome</keyword>
<evidence type="ECO:0000259" key="1">
    <source>
        <dbReference type="Pfam" id="PF00534"/>
    </source>
</evidence>
<dbReference type="InterPro" id="IPR001296">
    <property type="entry name" value="Glyco_trans_1"/>
</dbReference>
<dbReference type="GO" id="GO:0016757">
    <property type="term" value="F:glycosyltransferase activity"/>
    <property type="evidence" value="ECO:0007669"/>
    <property type="project" value="InterPro"/>
</dbReference>
<proteinExistence type="predicted"/>
<dbReference type="AlphaFoldDB" id="A0A8J7B0Q5"/>
<dbReference type="CDD" id="cd03801">
    <property type="entry name" value="GT4_PimA-like"/>
    <property type="match status" value="1"/>
</dbReference>
<dbReference type="SUPFAM" id="SSF53756">
    <property type="entry name" value="UDP-Glycosyltransferase/glycogen phosphorylase"/>
    <property type="match status" value="1"/>
</dbReference>
<feature type="domain" description="Glycosyl transferase family 1" evidence="1">
    <location>
        <begin position="223"/>
        <end position="381"/>
    </location>
</feature>
<protein>
    <submittedName>
        <fullName evidence="2">Glycosyltransferase</fullName>
    </submittedName>
</protein>
<dbReference type="Gene3D" id="3.40.50.2000">
    <property type="entry name" value="Glycogen Phosphorylase B"/>
    <property type="match status" value="2"/>
</dbReference>
<comment type="caution">
    <text evidence="2">The sequence shown here is derived from an EMBL/GenBank/DDBJ whole genome shotgun (WGS) entry which is preliminary data.</text>
</comment>
<accession>A0A8J7B0Q5</accession>
<dbReference type="PANTHER" id="PTHR45947">
    <property type="entry name" value="SULFOQUINOVOSYL TRANSFERASE SQD2"/>
    <property type="match status" value="1"/>
</dbReference>
<name>A0A8J7B0Q5_9CYAN</name>
<dbReference type="RefSeq" id="WP_193911794.1">
    <property type="nucleotide sequence ID" value="NZ_JADEXG010000086.1"/>
</dbReference>
<dbReference type="PANTHER" id="PTHR45947:SF3">
    <property type="entry name" value="SULFOQUINOVOSYL TRANSFERASE SQD2"/>
    <property type="match status" value="1"/>
</dbReference>
<organism evidence="2 3">
    <name type="scientific">Vasconcelosia minhoensis LEGE 07310</name>
    <dbReference type="NCBI Taxonomy" id="915328"/>
    <lineage>
        <taxon>Bacteria</taxon>
        <taxon>Bacillati</taxon>
        <taxon>Cyanobacteriota</taxon>
        <taxon>Cyanophyceae</taxon>
        <taxon>Nodosilineales</taxon>
        <taxon>Cymatolegaceae</taxon>
        <taxon>Vasconcelosia</taxon>
        <taxon>Vasconcelosia minhoensis</taxon>
    </lineage>
</organism>
<evidence type="ECO:0000313" key="3">
    <source>
        <dbReference type="Proteomes" id="UP000636505"/>
    </source>
</evidence>
<sequence>MKVLISAYSCEPGVGSERGVGWNIAREVSRYHEVWVLTRPDESKEAIESELARDPNPNLHFVYFTLPVWGGGWKLGSNGAMQIHYYLWQVQAYFVARRLHSKIGFDVTHHVTFVKYSNPSFIAFLPVPFIWGPVGGGESAPLPFWQDFSARARVYEIARHIVRWIGERDPFVYLTAQRSALARATTEDTARRLYRMGVKHVQILPESGLPEKEIEQLSSYELPKDGPVCFISMGRLLHWKGFHLALRAFAAANLHDVEYWIVGDGPESQHLRTLAKDLKIDNKVKFLGRVPRHELIKLLQDCHIHVHPSLHDSGGWVCMEAMAAGRPVICLDLGGPGVQVTAETGIKVAAHSPDQVVRDLSKAMRLLGSNSKIRYEMGNAGRTLVRQHYSWKATGEKLSGIYEKLVEPK</sequence>
<dbReference type="InterPro" id="IPR050194">
    <property type="entry name" value="Glycosyltransferase_grp1"/>
</dbReference>
<gene>
    <name evidence="2" type="ORF">IQ241_23085</name>
</gene>